<reference evidence="5" key="1">
    <citation type="submission" date="2022-11" db="EMBL/GenBank/DDBJ databases">
        <authorList>
            <person name="Petersen C."/>
        </authorList>
    </citation>
    <scope>NUCLEOTIDE SEQUENCE</scope>
    <source>
        <strain evidence="5">IBT 20477</strain>
    </source>
</reference>
<protein>
    <recommendedName>
        <fullName evidence="4">HMG box domain-containing protein</fullName>
    </recommendedName>
</protein>
<feature type="region of interest" description="Disordered" evidence="3">
    <location>
        <begin position="73"/>
        <end position="100"/>
    </location>
</feature>
<dbReference type="GO" id="GO:0005634">
    <property type="term" value="C:nucleus"/>
    <property type="evidence" value="ECO:0007669"/>
    <property type="project" value="UniProtKB-UniRule"/>
</dbReference>
<accession>A0A9W9IWB9</accession>
<evidence type="ECO:0000313" key="5">
    <source>
        <dbReference type="EMBL" id="KAJ5186298.1"/>
    </source>
</evidence>
<dbReference type="Proteomes" id="UP001150942">
    <property type="component" value="Unassembled WGS sequence"/>
</dbReference>
<dbReference type="SUPFAM" id="SSF47095">
    <property type="entry name" value="HMG-box"/>
    <property type="match status" value="2"/>
</dbReference>
<keyword evidence="1 2" id="KW-0238">DNA-binding</keyword>
<dbReference type="PANTHER" id="PTHR48112:SF22">
    <property type="entry name" value="MITOCHONDRIAL TRANSCRIPTION FACTOR A, ISOFORM B"/>
    <property type="match status" value="1"/>
</dbReference>
<evidence type="ECO:0000256" key="1">
    <source>
        <dbReference type="ARBA" id="ARBA00023125"/>
    </source>
</evidence>
<dbReference type="AlphaFoldDB" id="A0A9W9IWB9"/>
<dbReference type="InterPro" id="IPR050342">
    <property type="entry name" value="HMGB"/>
</dbReference>
<evidence type="ECO:0000256" key="2">
    <source>
        <dbReference type="PROSITE-ProRule" id="PRU00267"/>
    </source>
</evidence>
<evidence type="ECO:0000256" key="3">
    <source>
        <dbReference type="SAM" id="MobiDB-lite"/>
    </source>
</evidence>
<dbReference type="Pfam" id="PF00505">
    <property type="entry name" value="HMG_box"/>
    <property type="match status" value="1"/>
</dbReference>
<feature type="region of interest" description="Disordered" evidence="3">
    <location>
        <begin position="284"/>
        <end position="309"/>
    </location>
</feature>
<name>A0A9W9IWB9_9EURO</name>
<keyword evidence="2" id="KW-0539">Nucleus</keyword>
<feature type="non-terminal residue" evidence="5">
    <location>
        <position position="1"/>
    </location>
</feature>
<comment type="caution">
    <text evidence="5">The sequence shown here is derived from an EMBL/GenBank/DDBJ whole genome shotgun (WGS) entry which is preliminary data.</text>
</comment>
<evidence type="ECO:0000259" key="4">
    <source>
        <dbReference type="PROSITE" id="PS50118"/>
    </source>
</evidence>
<sequence>ELVPMRIVGNSGGFLRTLHRGALPARTGVSDLQNQLSRVCLAANSGPARPQFQPLSSIQSLFQANSFATASTPLKASKTPKAKTPKTAASKAKKAPLSEKQQEALKIKQQRAHIKELKATALVRPKKLLASAYSLAMTEKLQELKGQYPVKEAWSIGVEHATSLSPQEKERLQAQADANRAANAAAYDSWVKSHTPLQIREANTARLTLSRIGKKTYRAIKDDRLPKTPHSAYIIFVTHRMDTLGYQGKPGTETFKAISDEWTKLPQSEKDHYHKLQVEDRQRYEKEHQKVYGEPAPKSPLYKTMEDYN</sequence>
<dbReference type="PANTHER" id="PTHR48112">
    <property type="entry name" value="HIGH MOBILITY GROUP PROTEIN DSP1"/>
    <property type="match status" value="1"/>
</dbReference>
<gene>
    <name evidence="5" type="ORF">N7449_011062</name>
</gene>
<evidence type="ECO:0000313" key="6">
    <source>
        <dbReference type="Proteomes" id="UP001150942"/>
    </source>
</evidence>
<organism evidence="5 6">
    <name type="scientific">Penicillium cf. viridicatum</name>
    <dbReference type="NCBI Taxonomy" id="2972119"/>
    <lineage>
        <taxon>Eukaryota</taxon>
        <taxon>Fungi</taxon>
        <taxon>Dikarya</taxon>
        <taxon>Ascomycota</taxon>
        <taxon>Pezizomycotina</taxon>
        <taxon>Eurotiomycetes</taxon>
        <taxon>Eurotiomycetidae</taxon>
        <taxon>Eurotiales</taxon>
        <taxon>Aspergillaceae</taxon>
        <taxon>Penicillium</taxon>
    </lineage>
</organism>
<feature type="domain" description="HMG box" evidence="4">
    <location>
        <begin position="226"/>
        <end position="292"/>
    </location>
</feature>
<dbReference type="GO" id="GO:0003677">
    <property type="term" value="F:DNA binding"/>
    <property type="evidence" value="ECO:0007669"/>
    <property type="project" value="UniProtKB-UniRule"/>
</dbReference>
<dbReference type="PROSITE" id="PS50118">
    <property type="entry name" value="HMG_BOX_2"/>
    <property type="match status" value="1"/>
</dbReference>
<dbReference type="OrthoDB" id="1919336at2759"/>
<dbReference type="EMBL" id="JAPQKQ010000008">
    <property type="protein sequence ID" value="KAJ5186298.1"/>
    <property type="molecule type" value="Genomic_DNA"/>
</dbReference>
<proteinExistence type="predicted"/>
<dbReference type="Gene3D" id="1.10.30.10">
    <property type="entry name" value="High mobility group box domain"/>
    <property type="match status" value="2"/>
</dbReference>
<dbReference type="InterPro" id="IPR036910">
    <property type="entry name" value="HMG_box_dom_sf"/>
</dbReference>
<reference evidence="5" key="2">
    <citation type="journal article" date="2023" name="IMA Fungus">
        <title>Comparative genomic study of the Penicillium genus elucidates a diverse pangenome and 15 lateral gene transfer events.</title>
        <authorList>
            <person name="Petersen C."/>
            <person name="Sorensen T."/>
            <person name="Nielsen M.R."/>
            <person name="Sondergaard T.E."/>
            <person name="Sorensen J.L."/>
            <person name="Fitzpatrick D.A."/>
            <person name="Frisvad J.C."/>
            <person name="Nielsen K.L."/>
        </authorList>
    </citation>
    <scope>NUCLEOTIDE SEQUENCE</scope>
    <source>
        <strain evidence="5">IBT 20477</strain>
    </source>
</reference>
<feature type="DNA-binding region" description="HMG box" evidence="2">
    <location>
        <begin position="226"/>
        <end position="292"/>
    </location>
</feature>
<keyword evidence="6" id="KW-1185">Reference proteome</keyword>
<dbReference type="SMART" id="SM00398">
    <property type="entry name" value="HMG"/>
    <property type="match status" value="2"/>
</dbReference>
<dbReference type="InterPro" id="IPR009071">
    <property type="entry name" value="HMG_box_dom"/>
</dbReference>